<dbReference type="Proteomes" id="UP000285326">
    <property type="component" value="Unassembled WGS sequence"/>
</dbReference>
<protein>
    <submittedName>
        <fullName evidence="1">Putative snf2 family helicase</fullName>
    </submittedName>
</protein>
<proteinExistence type="predicted"/>
<keyword evidence="1" id="KW-0067">ATP-binding</keyword>
<comment type="caution">
    <text evidence="1">The sequence shown here is derived from an EMBL/GenBank/DDBJ whole genome shotgun (WGS) entry which is preliminary data.</text>
</comment>
<evidence type="ECO:0000313" key="2">
    <source>
        <dbReference type="Proteomes" id="UP000285326"/>
    </source>
</evidence>
<gene>
    <name evidence="1" type="ORF">GcM1_201050</name>
</gene>
<dbReference type="GO" id="GO:0004386">
    <property type="term" value="F:helicase activity"/>
    <property type="evidence" value="ECO:0007669"/>
    <property type="project" value="UniProtKB-KW"/>
</dbReference>
<keyword evidence="1" id="KW-0547">Nucleotide-binding</keyword>
<dbReference type="AlphaFoldDB" id="A0A420IYF8"/>
<reference evidence="1 2" key="1">
    <citation type="journal article" date="2018" name="BMC Genomics">
        <title>Comparative genome analyses reveal sequence features reflecting distinct modes of host-adaptation between dicot and monocot powdery mildew.</title>
        <authorList>
            <person name="Wu Y."/>
            <person name="Ma X."/>
            <person name="Pan Z."/>
            <person name="Kale S.D."/>
            <person name="Song Y."/>
            <person name="King H."/>
            <person name="Zhang Q."/>
            <person name="Presley C."/>
            <person name="Deng X."/>
            <person name="Wei C.I."/>
            <person name="Xiao S."/>
        </authorList>
    </citation>
    <scope>NUCLEOTIDE SEQUENCE [LARGE SCALE GENOMIC DNA]</scope>
    <source>
        <strain evidence="1">UMSG1</strain>
    </source>
</reference>
<keyword evidence="1" id="KW-0347">Helicase</keyword>
<name>A0A420IYF8_9PEZI</name>
<dbReference type="EMBL" id="MCBS01020101">
    <property type="protein sequence ID" value="RKF79597.1"/>
    <property type="molecule type" value="Genomic_DNA"/>
</dbReference>
<organism evidence="1 2">
    <name type="scientific">Golovinomyces cichoracearum</name>
    <dbReference type="NCBI Taxonomy" id="62708"/>
    <lineage>
        <taxon>Eukaryota</taxon>
        <taxon>Fungi</taxon>
        <taxon>Dikarya</taxon>
        <taxon>Ascomycota</taxon>
        <taxon>Pezizomycotina</taxon>
        <taxon>Leotiomycetes</taxon>
        <taxon>Erysiphales</taxon>
        <taxon>Erysiphaceae</taxon>
        <taxon>Golovinomyces</taxon>
    </lineage>
</organism>
<keyword evidence="1" id="KW-0378">Hydrolase</keyword>
<sequence>MTPTSFSIYAELLIKIRQISVLESLETPCDSNDGQQFSQFHNGHVNSLELPENFFLISVFESPYWVVKNSPNVTLE</sequence>
<accession>A0A420IYF8</accession>
<evidence type="ECO:0000313" key="1">
    <source>
        <dbReference type="EMBL" id="RKF79597.1"/>
    </source>
</evidence>